<protein>
    <submittedName>
        <fullName evidence="2">Uncharacterized protein</fullName>
    </submittedName>
</protein>
<dbReference type="OrthoDB" id="4266556at2"/>
<comment type="caution">
    <text evidence="2">The sequence shown here is derived from an EMBL/GenBank/DDBJ whole genome shotgun (WGS) entry which is preliminary data.</text>
</comment>
<feature type="region of interest" description="Disordered" evidence="1">
    <location>
        <begin position="83"/>
        <end position="136"/>
    </location>
</feature>
<evidence type="ECO:0000256" key="1">
    <source>
        <dbReference type="SAM" id="MobiDB-lite"/>
    </source>
</evidence>
<gene>
    <name evidence="2" type="ORF">FB566_4426</name>
</gene>
<dbReference type="Proteomes" id="UP000317043">
    <property type="component" value="Unassembled WGS sequence"/>
</dbReference>
<dbReference type="EMBL" id="VFOW01000001">
    <property type="protein sequence ID" value="TQL78831.1"/>
    <property type="molecule type" value="Genomic_DNA"/>
</dbReference>
<dbReference type="AlphaFoldDB" id="A0A543B1X3"/>
<evidence type="ECO:0000313" key="2">
    <source>
        <dbReference type="EMBL" id="TQL78831.1"/>
    </source>
</evidence>
<organism evidence="2 3">
    <name type="scientific">Stackebrandtia endophytica</name>
    <dbReference type="NCBI Taxonomy" id="1496996"/>
    <lineage>
        <taxon>Bacteria</taxon>
        <taxon>Bacillati</taxon>
        <taxon>Actinomycetota</taxon>
        <taxon>Actinomycetes</taxon>
        <taxon>Glycomycetales</taxon>
        <taxon>Glycomycetaceae</taxon>
        <taxon>Stackebrandtia</taxon>
    </lineage>
</organism>
<dbReference type="InParanoid" id="A0A543B1X3"/>
<evidence type="ECO:0000313" key="3">
    <source>
        <dbReference type="Proteomes" id="UP000317043"/>
    </source>
</evidence>
<accession>A0A543B1X3</accession>
<dbReference type="RefSeq" id="WP_142043688.1">
    <property type="nucleotide sequence ID" value="NZ_JBHTGS010000002.1"/>
</dbReference>
<name>A0A543B1X3_9ACTN</name>
<proteinExistence type="predicted"/>
<keyword evidence="3" id="KW-1185">Reference proteome</keyword>
<reference evidence="2 3" key="1">
    <citation type="submission" date="2019-06" db="EMBL/GenBank/DDBJ databases">
        <title>Sequencing the genomes of 1000 actinobacteria strains.</title>
        <authorList>
            <person name="Klenk H.-P."/>
        </authorList>
    </citation>
    <scope>NUCLEOTIDE SEQUENCE [LARGE SCALE GENOMIC DNA]</scope>
    <source>
        <strain evidence="2 3">DSM 45928</strain>
    </source>
</reference>
<sequence>MRCEGIVYGTDQPQQLRGRTLHITSGPTYDSVRAYGLWLPGHPLLVTVTGLAMGNPVIAWESPWREHTTSTWRDTVIESAIRVRRHHRHGAEPGQPNGSRSVVGDPRSAGVDAPQAGHHTKPHLNPRARNGSGVAV</sequence>